<dbReference type="eggNOG" id="COG0739">
    <property type="taxonomic scope" value="Bacteria"/>
</dbReference>
<organism evidence="3 4">
    <name type="scientific">Desulfarculus baarsii (strain ATCC 33931 / DSM 2075 / LMG 7858 / VKM B-1802 / 2st14)</name>
    <dbReference type="NCBI Taxonomy" id="644282"/>
    <lineage>
        <taxon>Bacteria</taxon>
        <taxon>Pseudomonadati</taxon>
        <taxon>Thermodesulfobacteriota</taxon>
        <taxon>Desulfarculia</taxon>
        <taxon>Desulfarculales</taxon>
        <taxon>Desulfarculaceae</taxon>
        <taxon>Desulfarculus</taxon>
    </lineage>
</organism>
<evidence type="ECO:0000313" key="3">
    <source>
        <dbReference type="EMBL" id="ADK86219.1"/>
    </source>
</evidence>
<dbReference type="RefSeq" id="WP_013259657.1">
    <property type="nucleotide sequence ID" value="NC_014365.1"/>
</dbReference>
<name>E1QMH6_DESB2</name>
<dbReference type="FunFam" id="2.70.70.10:FF:000006">
    <property type="entry name" value="M23 family peptidase"/>
    <property type="match status" value="1"/>
</dbReference>
<sequence length="302" mass="33697">MFKKFTILLIPEGAHHVQRLTIPRLVLPALALLLVASISLAGFWLYQYQTICDELPNLQALQRQTERQEAQVEAFGRELGEFKEQMLSLKKFNNRLRVMANLEKPASDDGAFGVGGPEADKVGLGLSVAGSVRERQLQSMRRDLDQMVTESELQRELQQELANFLQERRSILASTPAIWPVRGWVTSGFGYRVSPFTGKRTFHAGIDISSRMGTRIVAPADGVVTFRGRQGGFGKMLAINHGHGIVTRYGHLRDYKVNVGQKVKRGQVIGQMGNSGRSTGPHLHYEVLLSGVPTNPRYYILD</sequence>
<dbReference type="PANTHER" id="PTHR21666">
    <property type="entry name" value="PEPTIDASE-RELATED"/>
    <property type="match status" value="1"/>
</dbReference>
<feature type="transmembrane region" description="Helical" evidence="1">
    <location>
        <begin position="25"/>
        <end position="46"/>
    </location>
</feature>
<evidence type="ECO:0000256" key="1">
    <source>
        <dbReference type="SAM" id="Phobius"/>
    </source>
</evidence>
<accession>E1QMH6</accession>
<dbReference type="Pfam" id="PF01551">
    <property type="entry name" value="Peptidase_M23"/>
    <property type="match status" value="1"/>
</dbReference>
<keyword evidence="1" id="KW-0472">Membrane</keyword>
<evidence type="ECO:0000313" key="4">
    <source>
        <dbReference type="Proteomes" id="UP000009047"/>
    </source>
</evidence>
<dbReference type="STRING" id="644282.Deba_2866"/>
<dbReference type="Proteomes" id="UP000009047">
    <property type="component" value="Chromosome"/>
</dbReference>
<protein>
    <submittedName>
        <fullName evidence="3">Peptidase M23</fullName>
    </submittedName>
</protein>
<dbReference type="PANTHER" id="PTHR21666:SF286">
    <property type="entry name" value="LIPOPROTEIN NLPD"/>
    <property type="match status" value="1"/>
</dbReference>
<dbReference type="OrthoDB" id="9815245at2"/>
<dbReference type="SUPFAM" id="SSF51261">
    <property type="entry name" value="Duplicated hybrid motif"/>
    <property type="match status" value="1"/>
</dbReference>
<dbReference type="CDD" id="cd12797">
    <property type="entry name" value="M23_peptidase"/>
    <property type="match status" value="1"/>
</dbReference>
<dbReference type="AlphaFoldDB" id="E1QMH6"/>
<dbReference type="GO" id="GO:0004222">
    <property type="term" value="F:metalloendopeptidase activity"/>
    <property type="evidence" value="ECO:0007669"/>
    <property type="project" value="TreeGrafter"/>
</dbReference>
<keyword evidence="1" id="KW-1133">Transmembrane helix</keyword>
<proteinExistence type="predicted"/>
<keyword evidence="4" id="KW-1185">Reference proteome</keyword>
<reference evidence="3 4" key="1">
    <citation type="journal article" date="2010" name="Stand. Genomic Sci.">
        <title>Complete genome sequence of Desulfarculus baarsii type strain (2st14).</title>
        <authorList>
            <person name="Sun H."/>
            <person name="Spring S."/>
            <person name="Lapidus A."/>
            <person name="Davenport K."/>
            <person name="Del Rio T.G."/>
            <person name="Tice H."/>
            <person name="Nolan M."/>
            <person name="Copeland A."/>
            <person name="Cheng J.F."/>
            <person name="Lucas S."/>
            <person name="Tapia R."/>
            <person name="Goodwin L."/>
            <person name="Pitluck S."/>
            <person name="Ivanova N."/>
            <person name="Pagani I."/>
            <person name="Mavromatis K."/>
            <person name="Ovchinnikova G."/>
            <person name="Pati A."/>
            <person name="Chen A."/>
            <person name="Palaniappan K."/>
            <person name="Hauser L."/>
            <person name="Chang Y.J."/>
            <person name="Jeffries C.D."/>
            <person name="Detter J.C."/>
            <person name="Han C."/>
            <person name="Rohde M."/>
            <person name="Brambilla E."/>
            <person name="Goker M."/>
            <person name="Woyke T."/>
            <person name="Bristow J."/>
            <person name="Eisen J.A."/>
            <person name="Markowitz V."/>
            <person name="Hugenholtz P."/>
            <person name="Kyrpides N.C."/>
            <person name="Klenk H.P."/>
            <person name="Land M."/>
        </authorList>
    </citation>
    <scope>NUCLEOTIDE SEQUENCE [LARGE SCALE GENOMIC DNA]</scope>
    <source>
        <strain evidence="4">ATCC 33931 / DSM 2075 / LMG 7858 / VKM B-1802 / 2st14</strain>
    </source>
</reference>
<dbReference type="HOGENOM" id="CLU_029425_2_4_7"/>
<dbReference type="Gene3D" id="2.70.70.10">
    <property type="entry name" value="Glucose Permease (Domain IIA)"/>
    <property type="match status" value="1"/>
</dbReference>
<dbReference type="InterPro" id="IPR050570">
    <property type="entry name" value="Cell_wall_metabolism_enzyme"/>
</dbReference>
<evidence type="ECO:0000259" key="2">
    <source>
        <dbReference type="Pfam" id="PF01551"/>
    </source>
</evidence>
<gene>
    <name evidence="3" type="ordered locus">Deba_2866</name>
</gene>
<keyword evidence="1" id="KW-0812">Transmembrane</keyword>
<feature type="domain" description="M23ase beta-sheet core" evidence="2">
    <location>
        <begin position="202"/>
        <end position="296"/>
    </location>
</feature>
<dbReference type="KEGG" id="dbr:Deba_2866"/>
<dbReference type="InterPro" id="IPR011055">
    <property type="entry name" value="Dup_hybrid_motif"/>
</dbReference>
<dbReference type="InterPro" id="IPR016047">
    <property type="entry name" value="M23ase_b-sheet_dom"/>
</dbReference>
<dbReference type="EMBL" id="CP002085">
    <property type="protein sequence ID" value="ADK86219.1"/>
    <property type="molecule type" value="Genomic_DNA"/>
</dbReference>